<organism evidence="1 2">
    <name type="scientific">Thraustotheca clavata</name>
    <dbReference type="NCBI Taxonomy" id="74557"/>
    <lineage>
        <taxon>Eukaryota</taxon>
        <taxon>Sar</taxon>
        <taxon>Stramenopiles</taxon>
        <taxon>Oomycota</taxon>
        <taxon>Saprolegniomycetes</taxon>
        <taxon>Saprolegniales</taxon>
        <taxon>Achlyaceae</taxon>
        <taxon>Thraustotheca</taxon>
    </lineage>
</organism>
<dbReference type="OrthoDB" id="2016285at2759"/>
<reference evidence="1 2" key="1">
    <citation type="journal article" date="2014" name="Genome Biol. Evol.">
        <title>The secreted proteins of Achlya hypogyna and Thraustotheca clavata identify the ancestral oomycete secretome and reveal gene acquisitions by horizontal gene transfer.</title>
        <authorList>
            <person name="Misner I."/>
            <person name="Blouin N."/>
            <person name="Leonard G."/>
            <person name="Richards T.A."/>
            <person name="Lane C.E."/>
        </authorList>
    </citation>
    <scope>NUCLEOTIDE SEQUENCE [LARGE SCALE GENOMIC DNA]</scope>
    <source>
        <strain evidence="1 2">ATCC 34112</strain>
    </source>
</reference>
<keyword evidence="2" id="KW-1185">Reference proteome</keyword>
<dbReference type="Proteomes" id="UP000243217">
    <property type="component" value="Unassembled WGS sequence"/>
</dbReference>
<dbReference type="AlphaFoldDB" id="A0A1W0ABS9"/>
<dbReference type="InterPro" id="IPR029063">
    <property type="entry name" value="SAM-dependent_MTases_sf"/>
</dbReference>
<evidence type="ECO:0000313" key="2">
    <source>
        <dbReference type="Proteomes" id="UP000243217"/>
    </source>
</evidence>
<feature type="non-terminal residue" evidence="1">
    <location>
        <position position="1"/>
    </location>
</feature>
<comment type="caution">
    <text evidence="1">The sequence shown here is derived from an EMBL/GenBank/DDBJ whole genome shotgun (WGS) entry which is preliminary data.</text>
</comment>
<sequence>ECPRGWTKVMDGLEFLQQTPSTKYSLIIIDVYTGYNVIPFYTVETLSMIEQEWLKNDGVVVMNFVGYYNEPNMDIVHAIHTTLQNVFNYVRVFREMPANDLHEPANLVFYASNSHVSFTFPKSYNFV</sequence>
<accession>A0A1W0ABS9</accession>
<proteinExistence type="predicted"/>
<evidence type="ECO:0000313" key="1">
    <source>
        <dbReference type="EMBL" id="OQS07753.1"/>
    </source>
</evidence>
<protein>
    <submittedName>
        <fullName evidence="1">Uncharacterized protein</fullName>
    </submittedName>
</protein>
<gene>
    <name evidence="1" type="ORF">THRCLA_00252</name>
</gene>
<dbReference type="EMBL" id="JNBS01000121">
    <property type="protein sequence ID" value="OQS07753.1"/>
    <property type="molecule type" value="Genomic_DNA"/>
</dbReference>
<dbReference type="NCBIfam" id="NF037959">
    <property type="entry name" value="MFS_SpdSyn"/>
    <property type="match status" value="1"/>
</dbReference>
<dbReference type="Gene3D" id="3.40.50.150">
    <property type="entry name" value="Vaccinia Virus protein VP39"/>
    <property type="match status" value="1"/>
</dbReference>
<name>A0A1W0ABS9_9STRA</name>
<dbReference type="SUPFAM" id="SSF53335">
    <property type="entry name" value="S-adenosyl-L-methionine-dependent methyltransferases"/>
    <property type="match status" value="1"/>
</dbReference>